<gene>
    <name evidence="18" type="ORF">KC820_09430</name>
</gene>
<dbReference type="InterPro" id="IPR001460">
    <property type="entry name" value="PCN-bd_Tpept"/>
</dbReference>
<evidence type="ECO:0000313" key="18">
    <source>
        <dbReference type="EMBL" id="MBR7554370.1"/>
    </source>
</evidence>
<evidence type="ECO:0000256" key="9">
    <source>
        <dbReference type="ARBA" id="ARBA00022984"/>
    </source>
</evidence>
<feature type="region of interest" description="Disordered" evidence="14">
    <location>
        <begin position="678"/>
        <end position="701"/>
    </location>
</feature>
<keyword evidence="19" id="KW-1185">Reference proteome</keyword>
<evidence type="ECO:0000259" key="16">
    <source>
        <dbReference type="Pfam" id="PF00905"/>
    </source>
</evidence>
<keyword evidence="8" id="KW-0133">Cell shape</keyword>
<dbReference type="Gene3D" id="1.10.10.1230">
    <property type="entry name" value="Penicillin-binding protein, N-terminal non-catalytic domain, head sub-domain"/>
    <property type="match status" value="1"/>
</dbReference>
<feature type="transmembrane region" description="Helical" evidence="15">
    <location>
        <begin position="12"/>
        <end position="41"/>
    </location>
</feature>
<evidence type="ECO:0000256" key="10">
    <source>
        <dbReference type="ARBA" id="ARBA00022989"/>
    </source>
</evidence>
<comment type="subcellular location">
    <subcellularLocation>
        <location evidence="2">Cell membrane</location>
    </subcellularLocation>
    <subcellularLocation>
        <location evidence="1">Membrane</location>
        <topology evidence="1">Single-pass membrane protein</topology>
    </subcellularLocation>
</comment>
<dbReference type="GO" id="GO:0009002">
    <property type="term" value="F:serine-type D-Ala-D-Ala carboxypeptidase activity"/>
    <property type="evidence" value="ECO:0007669"/>
    <property type="project" value="UniProtKB-EC"/>
</dbReference>
<evidence type="ECO:0000256" key="4">
    <source>
        <dbReference type="ARBA" id="ARBA00007171"/>
    </source>
</evidence>
<evidence type="ECO:0000259" key="17">
    <source>
        <dbReference type="Pfam" id="PF03717"/>
    </source>
</evidence>
<dbReference type="PANTHER" id="PTHR30627:SF2">
    <property type="entry name" value="PEPTIDOGLYCAN D,D-TRANSPEPTIDASE MRDA"/>
    <property type="match status" value="1"/>
</dbReference>
<evidence type="ECO:0000256" key="3">
    <source>
        <dbReference type="ARBA" id="ARBA00004752"/>
    </source>
</evidence>
<dbReference type="Gene3D" id="3.90.1310.10">
    <property type="entry name" value="Penicillin-binding protein 2a (Domain 2)"/>
    <property type="match status" value="1"/>
</dbReference>
<proteinExistence type="inferred from homology"/>
<dbReference type="GO" id="GO:0071555">
    <property type="term" value="P:cell wall organization"/>
    <property type="evidence" value="ECO:0007669"/>
    <property type="project" value="UniProtKB-KW"/>
</dbReference>
<evidence type="ECO:0000256" key="11">
    <source>
        <dbReference type="ARBA" id="ARBA00023136"/>
    </source>
</evidence>
<evidence type="ECO:0000256" key="13">
    <source>
        <dbReference type="ARBA" id="ARBA00034000"/>
    </source>
</evidence>
<dbReference type="InterPro" id="IPR005311">
    <property type="entry name" value="PBP_dimer"/>
</dbReference>
<feature type="domain" description="Penicillin-binding protein dimerisation" evidence="17">
    <location>
        <begin position="59"/>
        <end position="292"/>
    </location>
</feature>
<keyword evidence="6" id="KW-1003">Cell membrane</keyword>
<dbReference type="EC" id="3.4.16.4" evidence="5"/>
<sequence>MGKKNKKQKSHLPLRLNILFFIIFLLFSGLILQLGVVQILFGMDAQEELDRTERVTSATPVPRGKMYDRNGELVVDNKAKFAITYTPKKHVQPEDNVEIAEKLAKYIEMDTEPVTKRNKQDYWIINNKKEAYERLTEEEKELSDQDQYYVMLEKISDDELEGFSEQELEVMAIKRELDKAYELTPHIIQYEDITVEEYMAIGENLHELPGINVTTDWERDYLFGSTFASYIGRITSQQQGIPQDEDQYFLARNYSRNDRVGRSGIEKEYELYLNGNKEIKEHITDSSGTVIDSNTIREGQRGKDLILSVDMELQHRIDKIVQEEVKAAVQKHPGKNRWFRHAVIVLMNPKTGEVLATSGQQYNPSETGEDEFTDVSHKVLYDTYLPGSTVKGATVLAGLDSGVIRPGEVITDRPIKISVDKEKSSWTRLGPVNDIDAIKRSSNVYMWFIAMRMGGEYNYQYGKGITYNSEAYTQMKNYYKQFGLGAKTGIDFPYEENMEIAKADGGELQDMAIGQYGNYTAMQLAQYISTIANDGYRMKPYLVKQIHNSSKGDQLGPLYKVNEPTILNKIEMKDTYLKRVQEGMRQAFQESGGTGYRYFADAEYNPAGKTGTAEAFYWDNDTKTLHSDVNNYNLVGYAPFDEPEIAFAVMAPYLGTGDYPVHHRIGRRALDTYFELKEERLKGSNEDDSESESEEEESEEE</sequence>
<organism evidence="18 19">
    <name type="scientific">Allobacillus saliphilus</name>
    <dbReference type="NCBI Taxonomy" id="2912308"/>
    <lineage>
        <taxon>Bacteria</taxon>
        <taxon>Bacillati</taxon>
        <taxon>Bacillota</taxon>
        <taxon>Bacilli</taxon>
        <taxon>Bacillales</taxon>
        <taxon>Bacillaceae</taxon>
        <taxon>Allobacillus</taxon>
    </lineage>
</organism>
<protein>
    <recommendedName>
        <fullName evidence="5">serine-type D-Ala-D-Ala carboxypeptidase</fullName>
        <ecNumber evidence="5">3.4.16.4</ecNumber>
    </recommendedName>
</protein>
<dbReference type="AlphaFoldDB" id="A0A941CYF5"/>
<keyword evidence="10 15" id="KW-1133">Transmembrane helix</keyword>
<evidence type="ECO:0000256" key="5">
    <source>
        <dbReference type="ARBA" id="ARBA00012448"/>
    </source>
</evidence>
<dbReference type="SUPFAM" id="SSF56519">
    <property type="entry name" value="Penicillin binding protein dimerisation domain"/>
    <property type="match status" value="1"/>
</dbReference>
<dbReference type="InterPro" id="IPR050515">
    <property type="entry name" value="Beta-lactam/transpept"/>
</dbReference>
<evidence type="ECO:0000313" key="19">
    <source>
        <dbReference type="Proteomes" id="UP000675431"/>
    </source>
</evidence>
<dbReference type="Proteomes" id="UP000675431">
    <property type="component" value="Unassembled WGS sequence"/>
</dbReference>
<dbReference type="EMBL" id="JAGSIE010000027">
    <property type="protein sequence ID" value="MBR7554370.1"/>
    <property type="molecule type" value="Genomic_DNA"/>
</dbReference>
<dbReference type="InterPro" id="IPR036138">
    <property type="entry name" value="PBP_dimer_sf"/>
</dbReference>
<dbReference type="RefSeq" id="WP_212370491.1">
    <property type="nucleotide sequence ID" value="NZ_JAGSIE010000027.1"/>
</dbReference>
<dbReference type="Pfam" id="PF00905">
    <property type="entry name" value="Transpeptidase"/>
    <property type="match status" value="1"/>
</dbReference>
<comment type="caution">
    <text evidence="18">The sequence shown here is derived from an EMBL/GenBank/DDBJ whole genome shotgun (WGS) entry which is preliminary data.</text>
</comment>
<dbReference type="SUPFAM" id="SSF56601">
    <property type="entry name" value="beta-lactamase/transpeptidase-like"/>
    <property type="match status" value="1"/>
</dbReference>
<name>A0A941CYF5_9BACI</name>
<accession>A0A941CYF5</accession>
<dbReference type="GO" id="GO:0005886">
    <property type="term" value="C:plasma membrane"/>
    <property type="evidence" value="ECO:0007669"/>
    <property type="project" value="UniProtKB-SubCell"/>
</dbReference>
<comment type="catalytic activity">
    <reaction evidence="13">
        <text>Preferential cleavage: (Ac)2-L-Lys-D-Ala-|-D-Ala. Also transpeptidation of peptidyl-alanyl moieties that are N-acyl substituents of D-alanine.</text>
        <dbReference type="EC" id="3.4.16.4"/>
    </reaction>
</comment>
<keyword evidence="11 15" id="KW-0472">Membrane</keyword>
<evidence type="ECO:0000256" key="8">
    <source>
        <dbReference type="ARBA" id="ARBA00022960"/>
    </source>
</evidence>
<feature type="compositionally biased region" description="Acidic residues" evidence="14">
    <location>
        <begin position="686"/>
        <end position="701"/>
    </location>
</feature>
<evidence type="ECO:0000256" key="1">
    <source>
        <dbReference type="ARBA" id="ARBA00004167"/>
    </source>
</evidence>
<dbReference type="Pfam" id="PF03717">
    <property type="entry name" value="PBP_dimer"/>
    <property type="match status" value="1"/>
</dbReference>
<evidence type="ECO:0000256" key="14">
    <source>
        <dbReference type="SAM" id="MobiDB-lite"/>
    </source>
</evidence>
<dbReference type="Gene3D" id="3.40.710.10">
    <property type="entry name" value="DD-peptidase/beta-lactamase superfamily"/>
    <property type="match status" value="1"/>
</dbReference>
<evidence type="ECO:0000256" key="7">
    <source>
        <dbReference type="ARBA" id="ARBA00022692"/>
    </source>
</evidence>
<evidence type="ECO:0000256" key="6">
    <source>
        <dbReference type="ARBA" id="ARBA00022475"/>
    </source>
</evidence>
<dbReference type="PANTHER" id="PTHR30627">
    <property type="entry name" value="PEPTIDOGLYCAN D,D-TRANSPEPTIDASE"/>
    <property type="match status" value="1"/>
</dbReference>
<keyword evidence="9" id="KW-0573">Peptidoglycan synthesis</keyword>
<dbReference type="InterPro" id="IPR012338">
    <property type="entry name" value="Beta-lactam/transpept-like"/>
</dbReference>
<keyword evidence="12" id="KW-0961">Cell wall biogenesis/degradation</keyword>
<keyword evidence="7 15" id="KW-0812">Transmembrane</keyword>
<dbReference type="GO" id="GO:0008360">
    <property type="term" value="P:regulation of cell shape"/>
    <property type="evidence" value="ECO:0007669"/>
    <property type="project" value="UniProtKB-KW"/>
</dbReference>
<evidence type="ECO:0000256" key="12">
    <source>
        <dbReference type="ARBA" id="ARBA00023316"/>
    </source>
</evidence>
<evidence type="ECO:0000256" key="2">
    <source>
        <dbReference type="ARBA" id="ARBA00004236"/>
    </source>
</evidence>
<reference evidence="18 19" key="1">
    <citation type="submission" date="2021-04" db="EMBL/GenBank/DDBJ databases">
        <title>Allobacillus sp. nov. SKP8-2 isolated from shrimp paste.</title>
        <authorList>
            <person name="Tanasupawat S."/>
            <person name="Yiamsombat S."/>
            <person name="Kanchanasin P."/>
            <person name="Kuncharoen N."/>
        </authorList>
    </citation>
    <scope>NUCLEOTIDE SEQUENCE [LARGE SCALE GENOMIC DNA]</scope>
    <source>
        <strain evidence="18 19">SKP8-2</strain>
    </source>
</reference>
<evidence type="ECO:0000256" key="15">
    <source>
        <dbReference type="SAM" id="Phobius"/>
    </source>
</evidence>
<comment type="pathway">
    <text evidence="3">Cell wall biogenesis; peptidoglycan biosynthesis.</text>
</comment>
<dbReference type="GO" id="GO:0009252">
    <property type="term" value="P:peptidoglycan biosynthetic process"/>
    <property type="evidence" value="ECO:0007669"/>
    <property type="project" value="UniProtKB-KW"/>
</dbReference>
<comment type="similarity">
    <text evidence="4">Belongs to the transpeptidase family.</text>
</comment>
<dbReference type="GO" id="GO:0071972">
    <property type="term" value="F:peptidoglycan L,D-transpeptidase activity"/>
    <property type="evidence" value="ECO:0007669"/>
    <property type="project" value="TreeGrafter"/>
</dbReference>
<feature type="domain" description="Penicillin-binding protein transpeptidase" evidence="16">
    <location>
        <begin position="343"/>
        <end position="653"/>
    </location>
</feature>
<dbReference type="GO" id="GO:0008658">
    <property type="term" value="F:penicillin binding"/>
    <property type="evidence" value="ECO:0007669"/>
    <property type="project" value="InterPro"/>
</dbReference>